<reference evidence="10 12" key="3">
    <citation type="submission" date="2016-10" db="EMBL/GenBank/DDBJ databases">
        <authorList>
            <person name="de Groot N.N."/>
        </authorList>
    </citation>
    <scope>NUCLEOTIDE SEQUENCE [LARGE SCALE GENOMIC DNA]</scope>
    <source>
        <strain evidence="10 12">CGMCC 1.6117</strain>
    </source>
</reference>
<dbReference type="OrthoDB" id="9763887at2"/>
<dbReference type="GO" id="GO:0046104">
    <property type="term" value="P:thymidine metabolic process"/>
    <property type="evidence" value="ECO:0007669"/>
    <property type="project" value="UniProtKB-UniRule"/>
</dbReference>
<evidence type="ECO:0000313" key="12">
    <source>
        <dbReference type="Proteomes" id="UP000182312"/>
    </source>
</evidence>
<gene>
    <name evidence="7" type="primary">deoA</name>
    <name evidence="9" type="ORF">IT41_09635</name>
    <name evidence="10" type="ORF">SAMN04487972_10768</name>
</gene>
<dbReference type="SUPFAM" id="SSF47648">
    <property type="entry name" value="Nucleoside phosphorylase/phosphoribosyltransferase N-terminal domain"/>
    <property type="match status" value="1"/>
</dbReference>
<dbReference type="InterPro" id="IPR013465">
    <property type="entry name" value="Thymidine_Pase"/>
</dbReference>
<organism evidence="9 11">
    <name type="scientific">Paracoccus halophilus</name>
    <dbReference type="NCBI Taxonomy" id="376733"/>
    <lineage>
        <taxon>Bacteria</taxon>
        <taxon>Pseudomonadati</taxon>
        <taxon>Pseudomonadota</taxon>
        <taxon>Alphaproteobacteria</taxon>
        <taxon>Rhodobacterales</taxon>
        <taxon>Paracoccaceae</taxon>
        <taxon>Paracoccus</taxon>
    </lineage>
</organism>
<dbReference type="InterPro" id="IPR000312">
    <property type="entry name" value="Glycosyl_Trfase_fam3"/>
</dbReference>
<dbReference type="EMBL" id="FOJO01000007">
    <property type="protein sequence ID" value="SFA50022.1"/>
    <property type="molecule type" value="Genomic_DNA"/>
</dbReference>
<dbReference type="HAMAP" id="MF_01628">
    <property type="entry name" value="Thymid_phosp"/>
    <property type="match status" value="1"/>
</dbReference>
<evidence type="ECO:0000256" key="5">
    <source>
        <dbReference type="ARBA" id="ARBA00022679"/>
    </source>
</evidence>
<dbReference type="PROSITE" id="PS00647">
    <property type="entry name" value="THYMID_PHOSPHORYLASE"/>
    <property type="match status" value="1"/>
</dbReference>
<dbReference type="PIRSF" id="PIRSF000478">
    <property type="entry name" value="TP_PyNP"/>
    <property type="match status" value="1"/>
</dbReference>
<dbReference type="SUPFAM" id="SSF52418">
    <property type="entry name" value="Nucleoside phosphorylase/phosphoribosyltransferase catalytic domain"/>
    <property type="match status" value="1"/>
</dbReference>
<comment type="pathway">
    <text evidence="7">Pyrimidine metabolism; dTMP biosynthesis via salvage pathway; dTMP from thymine: step 1/2.</text>
</comment>
<reference evidence="9 11" key="2">
    <citation type="submission" date="2014-10" db="EMBL/GenBank/DDBJ databases">
        <title>Paracoccus sanguinis sp. nov., isolated from clinical specimens of New York State patients.</title>
        <authorList>
            <person name="Mingle L.A."/>
            <person name="Cole J.A."/>
            <person name="Lapierre P."/>
            <person name="Musser K.A."/>
        </authorList>
    </citation>
    <scope>NUCLEOTIDE SEQUENCE [LARGE SCALE GENOMIC DNA]</scope>
    <source>
        <strain evidence="9 11">JCM 14014</strain>
    </source>
</reference>
<dbReference type="InterPro" id="IPR035902">
    <property type="entry name" value="Nuc_phospho_transferase"/>
</dbReference>
<dbReference type="InterPro" id="IPR036566">
    <property type="entry name" value="PYNP-like_C_sf"/>
</dbReference>
<dbReference type="InterPro" id="IPR017872">
    <property type="entry name" value="Pyrmidine_PPase_CS"/>
</dbReference>
<dbReference type="NCBIfam" id="TIGR02644">
    <property type="entry name" value="Y_phosphoryl"/>
    <property type="match status" value="1"/>
</dbReference>
<evidence type="ECO:0000256" key="7">
    <source>
        <dbReference type="HAMAP-Rule" id="MF_01628"/>
    </source>
</evidence>
<comment type="similarity">
    <text evidence="1 7">Belongs to the thymidine/pyrimidine-nucleoside phosphorylase family.</text>
</comment>
<keyword evidence="4 7" id="KW-0328">Glycosyltransferase</keyword>
<evidence type="ECO:0000256" key="3">
    <source>
        <dbReference type="ARBA" id="ARBA00011892"/>
    </source>
</evidence>
<dbReference type="RefSeq" id="WP_036740619.1">
    <property type="nucleotide sequence ID" value="NZ_FOJO01000007.1"/>
</dbReference>
<keyword evidence="5 7" id="KW-0808">Transferase</keyword>
<dbReference type="UniPathway" id="UPA00578">
    <property type="reaction ID" value="UER00638"/>
</dbReference>
<dbReference type="Pfam" id="PF02885">
    <property type="entry name" value="Glycos_trans_3N"/>
    <property type="match status" value="1"/>
</dbReference>
<dbReference type="InterPro" id="IPR018090">
    <property type="entry name" value="Pyrmidine_PPas_bac/euk"/>
</dbReference>
<evidence type="ECO:0000256" key="4">
    <source>
        <dbReference type="ARBA" id="ARBA00022676"/>
    </source>
</evidence>
<dbReference type="Gene3D" id="3.90.1170.30">
    <property type="entry name" value="Pyrimidine nucleoside phosphorylase-like, C-terminal domain"/>
    <property type="match status" value="1"/>
</dbReference>
<dbReference type="Gene3D" id="3.40.1030.10">
    <property type="entry name" value="Nucleoside phosphorylase/phosphoribosyltransferase catalytic domain"/>
    <property type="match status" value="1"/>
</dbReference>
<feature type="domain" description="Pyrimidine nucleoside phosphorylase C-terminal" evidence="8">
    <location>
        <begin position="339"/>
        <end position="413"/>
    </location>
</feature>
<evidence type="ECO:0000256" key="2">
    <source>
        <dbReference type="ARBA" id="ARBA00011738"/>
    </source>
</evidence>
<dbReference type="PANTHER" id="PTHR10515">
    <property type="entry name" value="THYMIDINE PHOSPHORYLASE"/>
    <property type="match status" value="1"/>
</dbReference>
<dbReference type="SUPFAM" id="SSF54680">
    <property type="entry name" value="Pyrimidine nucleoside phosphorylase C-terminal domain"/>
    <property type="match status" value="1"/>
</dbReference>
<dbReference type="STRING" id="376733.SAMN04487972_10768"/>
<dbReference type="Gene3D" id="1.20.970.10">
    <property type="entry name" value="Transferase, Pyrimidine Nucleoside Phosphorylase, Chain C"/>
    <property type="match status" value="1"/>
</dbReference>
<dbReference type="PANTHER" id="PTHR10515:SF0">
    <property type="entry name" value="THYMIDINE PHOSPHORYLASE"/>
    <property type="match status" value="1"/>
</dbReference>
<sequence>MMAADPRPLIAAIRDGRGLDEAGAALIARGLADGTVSDAQAAAFAMAVLLRGLDAPARVALTRAMRDSGKVMHWDLPGPVVDKHSTGGIGDAVSLILAPLVAACGGFVPMISGRGLGHTGGTLDKLEAIPGFRTALSEEAFRRIVAEQGCAIVAAGRDLAPADARLYAIRDESATVGSIDLITASILSKKLAAGLDALILDVKQGSGAFLRDERAALSLARALVSTASGAGCRARAYITDMDQPLARSAGNALELREAIAVLRGERRGALCDLSLALSSACLGIVGISADAARALQSGAAAERFARMVAAQGGPTDLLEHPDRHLPAAPVVRAVPGHGRVAAIDTEALGHAVVALGGGRLHARDRIDPRVGLADLLRIGEQAGPDRPLAVVHAASEGAAAAAIASVHSAYLLGDGPEPGPLIRDEVGLDD</sequence>
<dbReference type="EMBL" id="JRKN01000010">
    <property type="protein sequence ID" value="KGJ04610.1"/>
    <property type="molecule type" value="Genomic_DNA"/>
</dbReference>
<dbReference type="Pfam" id="PF07831">
    <property type="entry name" value="PYNP_C"/>
    <property type="match status" value="1"/>
</dbReference>
<accession>A0A099F1Q0</accession>
<dbReference type="Pfam" id="PF00591">
    <property type="entry name" value="Glycos_transf_3"/>
    <property type="match status" value="1"/>
</dbReference>
<dbReference type="InterPro" id="IPR017459">
    <property type="entry name" value="Glycosyl_Trfase_fam3_N_dom"/>
</dbReference>
<dbReference type="Proteomes" id="UP000182312">
    <property type="component" value="Unassembled WGS sequence"/>
</dbReference>
<dbReference type="GO" id="GO:0004645">
    <property type="term" value="F:1,4-alpha-oligoglucan phosphorylase activity"/>
    <property type="evidence" value="ECO:0007669"/>
    <property type="project" value="InterPro"/>
</dbReference>
<protein>
    <recommendedName>
        <fullName evidence="3 7">Thymidine phosphorylase</fullName>
        <ecNumber evidence="3 7">2.4.2.4</ecNumber>
    </recommendedName>
    <alternativeName>
        <fullName evidence="7">TdRPase</fullName>
    </alternativeName>
</protein>
<dbReference type="SMART" id="SM00941">
    <property type="entry name" value="PYNP_C"/>
    <property type="match status" value="1"/>
</dbReference>
<dbReference type="NCBIfam" id="NF004490">
    <property type="entry name" value="PRK05820.1"/>
    <property type="match status" value="1"/>
</dbReference>
<dbReference type="FunFam" id="3.40.1030.10:FF:000003">
    <property type="entry name" value="Pyrimidine-nucleoside phosphorylase"/>
    <property type="match status" value="1"/>
</dbReference>
<dbReference type="GO" id="GO:0009032">
    <property type="term" value="F:thymidine phosphorylase activity"/>
    <property type="evidence" value="ECO:0007669"/>
    <property type="project" value="UniProtKB-UniRule"/>
</dbReference>
<reference evidence="9 11" key="1">
    <citation type="submission" date="2014-09" db="EMBL/GenBank/DDBJ databases">
        <authorList>
            <person name="McGinnis J.M."/>
            <person name="Wolfgang W.J."/>
        </authorList>
    </citation>
    <scope>NUCLEOTIDE SEQUENCE [LARGE SCALE GENOMIC DNA]</scope>
    <source>
        <strain evidence="9 11">JCM 14014</strain>
    </source>
</reference>
<dbReference type="eggNOG" id="COG0213">
    <property type="taxonomic scope" value="Bacteria"/>
</dbReference>
<comment type="catalytic activity">
    <reaction evidence="6 7">
        <text>thymidine + phosphate = 2-deoxy-alpha-D-ribose 1-phosphate + thymine</text>
        <dbReference type="Rhea" id="RHEA:16037"/>
        <dbReference type="ChEBI" id="CHEBI:17748"/>
        <dbReference type="ChEBI" id="CHEBI:17821"/>
        <dbReference type="ChEBI" id="CHEBI:43474"/>
        <dbReference type="ChEBI" id="CHEBI:57259"/>
        <dbReference type="EC" id="2.4.2.4"/>
    </reaction>
</comment>
<dbReference type="Proteomes" id="UP000029846">
    <property type="component" value="Unassembled WGS sequence"/>
</dbReference>
<dbReference type="GO" id="GO:0005829">
    <property type="term" value="C:cytosol"/>
    <property type="evidence" value="ECO:0007669"/>
    <property type="project" value="TreeGrafter"/>
</dbReference>
<dbReference type="InterPro" id="IPR036320">
    <property type="entry name" value="Glycosyl_Trfase_fam3_N_dom_sf"/>
</dbReference>
<dbReference type="EC" id="2.4.2.4" evidence="3 7"/>
<dbReference type="AlphaFoldDB" id="A0A099F1Q0"/>
<dbReference type="InterPro" id="IPR000053">
    <property type="entry name" value="Thymidine/pyrmidine_PPase"/>
</dbReference>
<evidence type="ECO:0000256" key="1">
    <source>
        <dbReference type="ARBA" id="ARBA00006915"/>
    </source>
</evidence>
<evidence type="ECO:0000313" key="10">
    <source>
        <dbReference type="EMBL" id="SFA50022.1"/>
    </source>
</evidence>
<dbReference type="InterPro" id="IPR013102">
    <property type="entry name" value="PYNP_C"/>
</dbReference>
<comment type="function">
    <text evidence="7">The enzymes which catalyze the reversible phosphorolysis of pyrimidine nucleosides are involved in the degradation of these compounds and in their utilization as carbon and energy sources, or in the rescue of pyrimidine bases for nucleotide synthesis.</text>
</comment>
<keyword evidence="11" id="KW-1185">Reference proteome</keyword>
<evidence type="ECO:0000313" key="9">
    <source>
        <dbReference type="EMBL" id="KGJ04610.1"/>
    </source>
</evidence>
<evidence type="ECO:0000313" key="11">
    <source>
        <dbReference type="Proteomes" id="UP000029846"/>
    </source>
</evidence>
<evidence type="ECO:0000256" key="6">
    <source>
        <dbReference type="ARBA" id="ARBA00048550"/>
    </source>
</evidence>
<dbReference type="GO" id="GO:0006206">
    <property type="term" value="P:pyrimidine nucleobase metabolic process"/>
    <property type="evidence" value="ECO:0007669"/>
    <property type="project" value="InterPro"/>
</dbReference>
<comment type="subunit">
    <text evidence="2 7">Homodimer.</text>
</comment>
<proteinExistence type="inferred from homology"/>
<evidence type="ECO:0000259" key="8">
    <source>
        <dbReference type="SMART" id="SM00941"/>
    </source>
</evidence>
<name>A0A099F1Q0_9RHOB</name>